<dbReference type="Pfam" id="PF01061">
    <property type="entry name" value="ABC2_membrane"/>
    <property type="match status" value="1"/>
</dbReference>
<comment type="subcellular location">
    <subcellularLocation>
        <location evidence="1">Membrane</location>
        <topology evidence="1">Multi-pass membrane protein</topology>
    </subcellularLocation>
</comment>
<feature type="transmembrane region" description="Helical" evidence="6">
    <location>
        <begin position="167"/>
        <end position="187"/>
    </location>
</feature>
<keyword evidence="9" id="KW-1185">Reference proteome</keyword>
<evidence type="ECO:0000313" key="8">
    <source>
        <dbReference type="EMBL" id="MFD1231811.1"/>
    </source>
</evidence>
<accession>A0ABW3V917</accession>
<sequence length="249" mass="26428">MTTLALTRTHFRYLLLENLRVPIAVGSAAIFPALSLLFFVVPFGYGDDSVAATSAVVQLAVFGVLSSFLFTFGVGVADDREHAWDPYVRTLPAAATPRIAGRLLTGFVFALIAIVPVTVVGAALTSATTTPLRFLAGLVAMLVAGLPFLLGGLTVGYSLPVKAALPVTQLIFFPLAFGGGLFLPPQLFPVWLQTVSQLLPSRGARDIVVWAVQGIAPSVLTVVAFAGWVVVTAALAGWAYRRDEGRRFR</sequence>
<dbReference type="PANTHER" id="PTHR43229:SF6">
    <property type="entry name" value="ABC-TYPE MULTIDRUG TRANSPORT SYSTEM, PERMEASE COMPONENT"/>
    <property type="match status" value="1"/>
</dbReference>
<evidence type="ECO:0000256" key="3">
    <source>
        <dbReference type="ARBA" id="ARBA00022989"/>
    </source>
</evidence>
<keyword evidence="4 6" id="KW-0472">Membrane</keyword>
<evidence type="ECO:0000259" key="7">
    <source>
        <dbReference type="Pfam" id="PF01061"/>
    </source>
</evidence>
<gene>
    <name evidence="8" type="ORF">ACFQ34_00795</name>
</gene>
<organism evidence="8 9">
    <name type="scientific">Pseudonocardia benzenivorans</name>
    <dbReference type="NCBI Taxonomy" id="228005"/>
    <lineage>
        <taxon>Bacteria</taxon>
        <taxon>Bacillati</taxon>
        <taxon>Actinomycetota</taxon>
        <taxon>Actinomycetes</taxon>
        <taxon>Pseudonocardiales</taxon>
        <taxon>Pseudonocardiaceae</taxon>
        <taxon>Pseudonocardia</taxon>
    </lineage>
</organism>
<protein>
    <submittedName>
        <fullName evidence="8">ABC transporter permease</fullName>
    </submittedName>
</protein>
<reference evidence="9" key="1">
    <citation type="journal article" date="2019" name="Int. J. Syst. Evol. Microbiol.">
        <title>The Global Catalogue of Microorganisms (GCM) 10K type strain sequencing project: providing services to taxonomists for standard genome sequencing and annotation.</title>
        <authorList>
            <consortium name="The Broad Institute Genomics Platform"/>
            <consortium name="The Broad Institute Genome Sequencing Center for Infectious Disease"/>
            <person name="Wu L."/>
            <person name="Ma J."/>
        </authorList>
    </citation>
    <scope>NUCLEOTIDE SEQUENCE [LARGE SCALE GENOMIC DNA]</scope>
    <source>
        <strain evidence="9">CCUG 49018</strain>
    </source>
</reference>
<dbReference type="RefSeq" id="WP_013672414.1">
    <property type="nucleotide sequence ID" value="NZ_BAABKS010000080.1"/>
</dbReference>
<dbReference type="InterPro" id="IPR000412">
    <property type="entry name" value="ABC_2_transport"/>
</dbReference>
<evidence type="ECO:0000256" key="6">
    <source>
        <dbReference type="SAM" id="Phobius"/>
    </source>
</evidence>
<keyword evidence="2 6" id="KW-0812">Transmembrane</keyword>
<keyword evidence="5" id="KW-0046">Antibiotic resistance</keyword>
<evidence type="ECO:0000313" key="9">
    <source>
        <dbReference type="Proteomes" id="UP001597182"/>
    </source>
</evidence>
<dbReference type="InterPro" id="IPR013525">
    <property type="entry name" value="ABC2_TM"/>
</dbReference>
<proteinExistence type="predicted"/>
<feature type="transmembrane region" description="Helical" evidence="6">
    <location>
        <begin position="99"/>
        <end position="122"/>
    </location>
</feature>
<feature type="transmembrane region" description="Helical" evidence="6">
    <location>
        <begin position="134"/>
        <end position="155"/>
    </location>
</feature>
<evidence type="ECO:0000256" key="2">
    <source>
        <dbReference type="ARBA" id="ARBA00022692"/>
    </source>
</evidence>
<evidence type="ECO:0000256" key="1">
    <source>
        <dbReference type="ARBA" id="ARBA00004141"/>
    </source>
</evidence>
<dbReference type="PANTHER" id="PTHR43229">
    <property type="entry name" value="NODULATION PROTEIN J"/>
    <property type="match status" value="1"/>
</dbReference>
<dbReference type="EMBL" id="JBHTMB010000006">
    <property type="protein sequence ID" value="MFD1231811.1"/>
    <property type="molecule type" value="Genomic_DNA"/>
</dbReference>
<dbReference type="PIRSF" id="PIRSF006648">
    <property type="entry name" value="DrrB"/>
    <property type="match status" value="1"/>
</dbReference>
<feature type="transmembrane region" description="Helical" evidence="6">
    <location>
        <begin position="21"/>
        <end position="43"/>
    </location>
</feature>
<feature type="transmembrane region" description="Helical" evidence="6">
    <location>
        <begin position="207"/>
        <end position="240"/>
    </location>
</feature>
<dbReference type="InterPro" id="IPR051784">
    <property type="entry name" value="Nod_factor_ABC_transporter"/>
</dbReference>
<keyword evidence="3 6" id="KW-1133">Transmembrane helix</keyword>
<evidence type="ECO:0000256" key="5">
    <source>
        <dbReference type="ARBA" id="ARBA00023251"/>
    </source>
</evidence>
<dbReference type="Proteomes" id="UP001597182">
    <property type="component" value="Unassembled WGS sequence"/>
</dbReference>
<evidence type="ECO:0000256" key="4">
    <source>
        <dbReference type="ARBA" id="ARBA00023136"/>
    </source>
</evidence>
<comment type="caution">
    <text evidence="8">The sequence shown here is derived from an EMBL/GenBank/DDBJ whole genome shotgun (WGS) entry which is preliminary data.</text>
</comment>
<feature type="domain" description="ABC-2 type transporter transmembrane" evidence="7">
    <location>
        <begin position="16"/>
        <end position="204"/>
    </location>
</feature>
<feature type="transmembrane region" description="Helical" evidence="6">
    <location>
        <begin position="55"/>
        <end position="78"/>
    </location>
</feature>
<name>A0ABW3V917_9PSEU</name>